<dbReference type="EMBL" id="CP015225">
    <property type="protein sequence ID" value="AMZ71666.1"/>
    <property type="molecule type" value="Genomic_DNA"/>
</dbReference>
<sequence>MKFYQEGDKSRAICSHCEGLVQTTFTRRNVPFDDGLGEAKGVLVSVCDVCDQVVGIPAQSTPAIKAAREAAVVSIETRLPASYLDRLDQAMHVITTAAATKHRKMFLSLYIDFLAREQRAGERTIFTWGQAACTAVDEETHLDHLFNVCPHKEESKRLSLKLNAHIASELDDLQTRSQLSRTDFIKHMICQMQNDVVTSPKEKLVQELTLFARAAV</sequence>
<dbReference type="CDD" id="cd21631">
    <property type="entry name" value="RHH_CopG_NikR-like"/>
    <property type="match status" value="1"/>
</dbReference>
<accession>A0A159ZV65</accession>
<dbReference type="Proteomes" id="UP000076083">
    <property type="component" value="Chromosome"/>
</dbReference>
<gene>
    <name evidence="1" type="ORF">TK06_11395</name>
</gene>
<dbReference type="RefSeq" id="WP_063322160.1">
    <property type="nucleotide sequence ID" value="NZ_CP015225.1"/>
</dbReference>
<reference evidence="1 2" key="2">
    <citation type="journal article" date="2018" name="Nature">
        <title>Mutant phenotypes for thousands of bacterial genes of unknown function.</title>
        <authorList>
            <person name="Price M.N."/>
            <person name="Wetmore K.M."/>
            <person name="Waters R.J."/>
            <person name="Callaghan M."/>
            <person name="Ray J."/>
            <person name="Liu H."/>
            <person name="Kuehl J.V."/>
            <person name="Melnyk R.A."/>
            <person name="Lamson J.S."/>
            <person name="Suh Y."/>
            <person name="Carlson H.K."/>
            <person name="Esquivel Z."/>
            <person name="Sadeeshkumar H."/>
            <person name="Chakraborty R."/>
            <person name="Zane G.M."/>
            <person name="Rubin B.E."/>
            <person name="Wall J.D."/>
            <person name="Visel A."/>
            <person name="Bristow J."/>
            <person name="Blow M.J."/>
            <person name="Arkin A.P."/>
            <person name="Deutschbauer A.M."/>
        </authorList>
    </citation>
    <scope>NUCLEOTIDE SEQUENCE [LARGE SCALE GENOMIC DNA]</scope>
    <source>
        <strain evidence="1 2">FW300-N2E2</strain>
    </source>
</reference>
<evidence type="ECO:0000313" key="2">
    <source>
        <dbReference type="Proteomes" id="UP000076083"/>
    </source>
</evidence>
<reference evidence="2" key="1">
    <citation type="submission" date="2016-04" db="EMBL/GenBank/DDBJ databases">
        <authorList>
            <person name="Ray J."/>
            <person name="Price M."/>
            <person name="Deutschbauer A."/>
        </authorList>
    </citation>
    <scope>NUCLEOTIDE SEQUENCE [LARGE SCALE GENOMIC DNA]</scope>
    <source>
        <strain evidence="2">FW300-N2E2</strain>
    </source>
</reference>
<organism evidence="1 2">
    <name type="scientific">Pseudomonas fluorescens</name>
    <dbReference type="NCBI Taxonomy" id="294"/>
    <lineage>
        <taxon>Bacteria</taxon>
        <taxon>Pseudomonadati</taxon>
        <taxon>Pseudomonadota</taxon>
        <taxon>Gammaproteobacteria</taxon>
        <taxon>Pseudomonadales</taxon>
        <taxon>Pseudomonadaceae</taxon>
        <taxon>Pseudomonas</taxon>
    </lineage>
</organism>
<evidence type="ECO:0000313" key="1">
    <source>
        <dbReference type="EMBL" id="AMZ71666.1"/>
    </source>
</evidence>
<proteinExistence type="predicted"/>
<name>A0A159ZV65_PSEFL</name>
<protein>
    <submittedName>
        <fullName evidence="1">Uncharacterized protein</fullName>
    </submittedName>
</protein>
<dbReference type="AlphaFoldDB" id="A0A159ZV65"/>